<dbReference type="Proteomes" id="UP000183832">
    <property type="component" value="Unassembled WGS sequence"/>
</dbReference>
<keyword evidence="2" id="KW-1185">Reference proteome</keyword>
<organism evidence="1 2">
    <name type="scientific">Clunio marinus</name>
    <dbReference type="NCBI Taxonomy" id="568069"/>
    <lineage>
        <taxon>Eukaryota</taxon>
        <taxon>Metazoa</taxon>
        <taxon>Ecdysozoa</taxon>
        <taxon>Arthropoda</taxon>
        <taxon>Hexapoda</taxon>
        <taxon>Insecta</taxon>
        <taxon>Pterygota</taxon>
        <taxon>Neoptera</taxon>
        <taxon>Endopterygota</taxon>
        <taxon>Diptera</taxon>
        <taxon>Nematocera</taxon>
        <taxon>Chironomoidea</taxon>
        <taxon>Chironomidae</taxon>
        <taxon>Clunio</taxon>
    </lineage>
</organism>
<sequence>MLLKSELYEIECHCTLAVTTKAKKEGKNWEIYVNSFHCAVHPEKTSRRGHHFTKCFLRQMGTD</sequence>
<name>A0A1J1IET0_9DIPT</name>
<gene>
    <name evidence="1" type="ORF">CLUMA_CG012329</name>
</gene>
<accession>A0A1J1IET0</accession>
<evidence type="ECO:0000313" key="1">
    <source>
        <dbReference type="EMBL" id="CRK98720.1"/>
    </source>
</evidence>
<reference evidence="1 2" key="1">
    <citation type="submission" date="2015-04" db="EMBL/GenBank/DDBJ databases">
        <authorList>
            <person name="Syromyatnikov M.Y."/>
            <person name="Popov V.N."/>
        </authorList>
    </citation>
    <scope>NUCLEOTIDE SEQUENCE [LARGE SCALE GENOMIC DNA]</scope>
</reference>
<dbReference type="EMBL" id="CVRI01000048">
    <property type="protein sequence ID" value="CRK98720.1"/>
    <property type="molecule type" value="Genomic_DNA"/>
</dbReference>
<evidence type="ECO:0000313" key="2">
    <source>
        <dbReference type="Proteomes" id="UP000183832"/>
    </source>
</evidence>
<protein>
    <submittedName>
        <fullName evidence="1">CLUMA_CG012329, isoform A</fullName>
    </submittedName>
</protein>
<proteinExistence type="predicted"/>
<dbReference type="AlphaFoldDB" id="A0A1J1IET0"/>